<comment type="caution">
    <text evidence="2">The sequence shown here is derived from an EMBL/GenBank/DDBJ whole genome shotgun (WGS) entry which is preliminary data.</text>
</comment>
<dbReference type="Proteomes" id="UP001179280">
    <property type="component" value="Unassembled WGS sequence"/>
</dbReference>
<proteinExistence type="predicted"/>
<keyword evidence="1" id="KW-0812">Transmembrane</keyword>
<evidence type="ECO:0000256" key="1">
    <source>
        <dbReference type="SAM" id="Phobius"/>
    </source>
</evidence>
<keyword evidence="1" id="KW-1133">Transmembrane helix</keyword>
<keyword evidence="3" id="KW-1185">Reference proteome</keyword>
<gene>
    <name evidence="2" type="ORF">JOC54_002739</name>
</gene>
<dbReference type="EMBL" id="JAFBCV010000008">
    <property type="protein sequence ID" value="MBM7839459.1"/>
    <property type="molecule type" value="Genomic_DNA"/>
</dbReference>
<reference evidence="2" key="1">
    <citation type="submission" date="2021-01" db="EMBL/GenBank/DDBJ databases">
        <title>Genomic Encyclopedia of Type Strains, Phase IV (KMG-IV): sequencing the most valuable type-strain genomes for metagenomic binning, comparative biology and taxonomic classification.</title>
        <authorList>
            <person name="Goeker M."/>
        </authorList>
    </citation>
    <scope>NUCLEOTIDE SEQUENCE</scope>
    <source>
        <strain evidence="2">DSM 21943</strain>
    </source>
</reference>
<name>A0ABS2SVE9_9BACI</name>
<evidence type="ECO:0000313" key="3">
    <source>
        <dbReference type="Proteomes" id="UP001179280"/>
    </source>
</evidence>
<protein>
    <submittedName>
        <fullName evidence="2">Beta-lactamase regulating signal transducer with metallopeptidase domain</fullName>
    </submittedName>
</protein>
<evidence type="ECO:0000313" key="2">
    <source>
        <dbReference type="EMBL" id="MBM7839459.1"/>
    </source>
</evidence>
<organism evidence="2 3">
    <name type="scientific">Shouchella xiaoxiensis</name>
    <dbReference type="NCBI Taxonomy" id="766895"/>
    <lineage>
        <taxon>Bacteria</taxon>
        <taxon>Bacillati</taxon>
        <taxon>Bacillota</taxon>
        <taxon>Bacilli</taxon>
        <taxon>Bacillales</taxon>
        <taxon>Bacillaceae</taxon>
        <taxon>Shouchella</taxon>
    </lineage>
</organism>
<sequence>MAINSILLFVVASVIVILWVVLLVWAGRKIVDYAREQRDSREKAEKERHEILTLQHEILTELKERDGK</sequence>
<feature type="transmembrane region" description="Helical" evidence="1">
    <location>
        <begin position="6"/>
        <end position="26"/>
    </location>
</feature>
<accession>A0ABS2SVE9</accession>
<dbReference type="RefSeq" id="WP_204466704.1">
    <property type="nucleotide sequence ID" value="NZ_JAFBCV010000008.1"/>
</dbReference>
<keyword evidence="1" id="KW-0472">Membrane</keyword>